<accession>A0A0B5J8B9</accession>
<dbReference type="KEGG" id="vg:23461953"/>
<evidence type="ECO:0000313" key="2">
    <source>
        <dbReference type="Proteomes" id="UP000202511"/>
    </source>
</evidence>
<dbReference type="EMBL" id="KP136319">
    <property type="protein sequence ID" value="AJF97036.1"/>
    <property type="molecule type" value="Genomic_DNA"/>
</dbReference>
<dbReference type="GeneID" id="23461953"/>
<protein>
    <recommendedName>
        <fullName evidence="3">Ankyrin repeat protein</fullName>
    </recommendedName>
</protein>
<dbReference type="Proteomes" id="UP000202511">
    <property type="component" value="Segment"/>
</dbReference>
<evidence type="ECO:0008006" key="3">
    <source>
        <dbReference type="Google" id="ProtNLM"/>
    </source>
</evidence>
<name>A0A0B5J8B9_9VIRU</name>
<evidence type="ECO:0000313" key="1">
    <source>
        <dbReference type="EMBL" id="AJF97036.1"/>
    </source>
</evidence>
<proteinExistence type="predicted"/>
<organism evidence="1 2">
    <name type="scientific">Pandoravirus inopinatum</name>
    <dbReference type="NCBI Taxonomy" id="1605721"/>
    <lineage>
        <taxon>Viruses</taxon>
        <taxon>Pandoravirus</taxon>
    </lineage>
</organism>
<sequence>MGGAPFFLMCWRCCPIFYFNCLFGLSLCAYRRIHQLRRQLSYKKKERKQFGKKRLLWTTTPPPLKKDGMSDDGGDARPAWDQLPPELWREVLLRCPSDYDLGACLRAAHCFHVLTPGDLMARQYADATVEGMCAAGDLDGLEYTVAHWPAAAPPVDWSVCLCEAGIRGHAHVIAWIVNYAGILHAPSYWEGARTIAIETDDPLLRAMASTMLSLAGQAPPTTPYTLGALSRFNEMWAQAPAEAKAVTVRRCRDLGQGWLHWSESLCTADEPPPDLERAESLVRLDAEERACRTCGNADGAHRLARRLAEAVHPQMVNDLVRAGRLDAATSLMTNPAAHAGLPYHIIMQVIANVARASAEAGRIDLLDTLGCFDTGTSARLDIVTGGRQAHVWTVVVEAAAGSGHTGIMERIWGTPDAPTVVMPDSNAVAAAVVGGHVECVRWLCERGFPTASAKVWSSLWANQVSALSLALLARRTDMADIILASADADAAAHQP</sequence>
<reference evidence="1 2" key="1">
    <citation type="journal article" date="2015" name="Parasitol. Res.">
        <title>Viruses in close associations with free-living amoebae.</title>
        <authorList>
            <person name="Scheid P."/>
        </authorList>
    </citation>
    <scope>NUCLEOTIDE SEQUENCE [LARGE SCALE GENOMIC DNA]</scope>
    <source>
        <strain evidence="1">KlaHel</strain>
    </source>
</reference>
<dbReference type="RefSeq" id="YP_009119271.1">
    <property type="nucleotide sequence ID" value="NC_026440.1"/>
</dbReference>